<proteinExistence type="predicted"/>
<name>A0ABQ8DHY6_BRANA</name>
<comment type="caution">
    <text evidence="1">The sequence shown here is derived from an EMBL/GenBank/DDBJ whole genome shotgun (WGS) entry which is preliminary data.</text>
</comment>
<protein>
    <submittedName>
        <fullName evidence="1">Uncharacterized protein</fullName>
    </submittedName>
</protein>
<dbReference type="EMBL" id="JAGKQM010000004">
    <property type="protein sequence ID" value="KAH0929009.1"/>
    <property type="molecule type" value="Genomic_DNA"/>
</dbReference>
<dbReference type="Proteomes" id="UP000824890">
    <property type="component" value="Unassembled WGS sequence"/>
</dbReference>
<gene>
    <name evidence="1" type="ORF">HID58_014736</name>
</gene>
<evidence type="ECO:0000313" key="1">
    <source>
        <dbReference type="EMBL" id="KAH0929009.1"/>
    </source>
</evidence>
<feature type="non-terminal residue" evidence="1">
    <location>
        <position position="1"/>
    </location>
</feature>
<accession>A0ABQ8DHY6</accession>
<organism evidence="1 2">
    <name type="scientific">Brassica napus</name>
    <name type="common">Rape</name>
    <dbReference type="NCBI Taxonomy" id="3708"/>
    <lineage>
        <taxon>Eukaryota</taxon>
        <taxon>Viridiplantae</taxon>
        <taxon>Streptophyta</taxon>
        <taxon>Embryophyta</taxon>
        <taxon>Tracheophyta</taxon>
        <taxon>Spermatophyta</taxon>
        <taxon>Magnoliopsida</taxon>
        <taxon>eudicotyledons</taxon>
        <taxon>Gunneridae</taxon>
        <taxon>Pentapetalae</taxon>
        <taxon>rosids</taxon>
        <taxon>malvids</taxon>
        <taxon>Brassicales</taxon>
        <taxon>Brassicaceae</taxon>
        <taxon>Brassiceae</taxon>
        <taxon>Brassica</taxon>
    </lineage>
</organism>
<sequence length="207" mass="24305">KYTAETLGHGRKHSLARLHITEEKQCSKLCTLAQAVQDQFQDHRLELHKILVFEHMRTPAKDLTGDTSVCFMLYSWHKPEKLDDGRRDNTLIKSRDISKNMTEEKVKKTMKRSADLIAIREEKVKGTVKRLPDFARIRGFGTVAWVRLREFNEKDWWRRTLHKRIGNGGKRLRFYDGYEAGEVDELLRADNVYILAHTKARLDQKIT</sequence>
<keyword evidence="2" id="KW-1185">Reference proteome</keyword>
<evidence type="ECO:0000313" key="2">
    <source>
        <dbReference type="Proteomes" id="UP000824890"/>
    </source>
</evidence>
<reference evidence="1 2" key="1">
    <citation type="submission" date="2021-05" db="EMBL/GenBank/DDBJ databases">
        <title>Genome Assembly of Synthetic Allotetraploid Brassica napus Reveals Homoeologous Exchanges between Subgenomes.</title>
        <authorList>
            <person name="Davis J.T."/>
        </authorList>
    </citation>
    <scope>NUCLEOTIDE SEQUENCE [LARGE SCALE GENOMIC DNA]</scope>
    <source>
        <strain evidence="2">cv. Da-Ae</strain>
        <tissue evidence="1">Seedling</tissue>
    </source>
</reference>